<evidence type="ECO:0000313" key="2">
    <source>
        <dbReference type="EMBL" id="KGQ13922.1"/>
    </source>
</evidence>
<evidence type="ECO:0000259" key="1">
    <source>
        <dbReference type="PROSITE" id="PS51194"/>
    </source>
</evidence>
<dbReference type="GO" id="GO:0005840">
    <property type="term" value="C:ribosome"/>
    <property type="evidence" value="ECO:0007669"/>
    <property type="project" value="InterPro"/>
</dbReference>
<dbReference type="InterPro" id="IPR023389">
    <property type="entry name" value="DOPA-like_sf"/>
</dbReference>
<comment type="caution">
    <text evidence="2">The sequence shown here is derived from an EMBL/GenBank/DDBJ whole genome shotgun (WGS) entry which is preliminary data.</text>
</comment>
<dbReference type="SUPFAM" id="SSF50715">
    <property type="entry name" value="Ribosomal protein L25-like"/>
    <property type="match status" value="1"/>
</dbReference>
<dbReference type="SUPFAM" id="SSF57829">
    <property type="entry name" value="Zn-binding ribosomal proteins"/>
    <property type="match status" value="1"/>
</dbReference>
<dbReference type="Pfam" id="PF08883">
    <property type="entry name" value="DOPA_dioxygen"/>
    <property type="match status" value="1"/>
</dbReference>
<dbReference type="SMART" id="SM00490">
    <property type="entry name" value="HELICc"/>
    <property type="match status" value="1"/>
</dbReference>
<dbReference type="GO" id="GO:0005829">
    <property type="term" value="C:cytosol"/>
    <property type="evidence" value="ECO:0007669"/>
    <property type="project" value="TreeGrafter"/>
</dbReference>
<reference evidence="2 3" key="1">
    <citation type="submission" date="2012-10" db="EMBL/GenBank/DDBJ databases">
        <title>Genome sequencing and analysis of entomopathogenic fungi Beauveria bassiana D1-5.</title>
        <authorList>
            <person name="Li Q."/>
            <person name="Wang L."/>
            <person name="Zhang Z."/>
            <person name="Wang Q."/>
            <person name="Ren J."/>
            <person name="Wang M."/>
            <person name="Xu W."/>
            <person name="Wang J."/>
            <person name="Lu Y."/>
            <person name="Du Q."/>
            <person name="Sun Z."/>
        </authorList>
    </citation>
    <scope>NUCLEOTIDE SEQUENCE [LARGE SCALE GENOMIC DNA]</scope>
    <source>
        <strain evidence="2 3">D1-5</strain>
    </source>
</reference>
<dbReference type="GO" id="GO:0003735">
    <property type="term" value="F:structural constituent of ribosome"/>
    <property type="evidence" value="ECO:0007669"/>
    <property type="project" value="InterPro"/>
</dbReference>
<dbReference type="InterPro" id="IPR029751">
    <property type="entry name" value="Ribosomal_L25_dom"/>
</dbReference>
<dbReference type="PROSITE" id="PS51194">
    <property type="entry name" value="HELICASE_CTER"/>
    <property type="match status" value="1"/>
</dbReference>
<dbReference type="PANTHER" id="PTHR47396">
    <property type="entry name" value="TYPE I RESTRICTION ENZYME ECOKI R PROTEIN"/>
    <property type="match status" value="1"/>
</dbReference>
<dbReference type="CDD" id="cd00495">
    <property type="entry name" value="Ribosomal_L25_TL5_CTC"/>
    <property type="match status" value="1"/>
</dbReference>
<dbReference type="Gene3D" id="3.30.70.1240">
    <property type="entry name" value="DOPA-like domains"/>
    <property type="match status" value="1"/>
</dbReference>
<evidence type="ECO:0000313" key="3">
    <source>
        <dbReference type="Proteomes" id="UP000030106"/>
    </source>
</evidence>
<dbReference type="InterPro" id="IPR001650">
    <property type="entry name" value="Helicase_C-like"/>
</dbReference>
<name>A0A0A2W5F4_BEABA</name>
<dbReference type="NCBIfam" id="NF004612">
    <property type="entry name" value="PRK05943.1"/>
    <property type="match status" value="1"/>
</dbReference>
<dbReference type="HOGENOM" id="CLU_518722_0_0_1"/>
<gene>
    <name evidence="2" type="ORF">BBAD15_g131</name>
</gene>
<dbReference type="Gene3D" id="3.40.50.300">
    <property type="entry name" value="P-loop containing nucleotide triphosphate hydrolases"/>
    <property type="match status" value="1"/>
</dbReference>
<dbReference type="InterPro" id="IPR050742">
    <property type="entry name" value="Helicase_Restrict-Modif_Enz"/>
</dbReference>
<dbReference type="Proteomes" id="UP000030106">
    <property type="component" value="Unassembled WGS sequence"/>
</dbReference>
<protein>
    <submittedName>
        <fullName evidence="2">Uncharacterized protein yejH</fullName>
    </submittedName>
</protein>
<dbReference type="InterPro" id="IPR014980">
    <property type="entry name" value="DOPA_dioxygen"/>
</dbReference>
<dbReference type="AlphaFoldDB" id="A0A0A2W5F4"/>
<dbReference type="GO" id="GO:0006412">
    <property type="term" value="P:translation"/>
    <property type="evidence" value="ECO:0007669"/>
    <property type="project" value="InterPro"/>
</dbReference>
<dbReference type="PANTHER" id="PTHR47396:SF1">
    <property type="entry name" value="ATP-DEPENDENT HELICASE IRC3-RELATED"/>
    <property type="match status" value="1"/>
</dbReference>
<dbReference type="InterPro" id="IPR011035">
    <property type="entry name" value="Ribosomal_bL25/Gln-tRNA_synth"/>
</dbReference>
<dbReference type="InterPro" id="IPR027417">
    <property type="entry name" value="P-loop_NTPase"/>
</dbReference>
<dbReference type="InterPro" id="IPR011332">
    <property type="entry name" value="Ribosomal_zn-bd"/>
</dbReference>
<dbReference type="Pfam" id="PF00271">
    <property type="entry name" value="Helicase_C"/>
    <property type="match status" value="1"/>
</dbReference>
<proteinExistence type="predicted"/>
<dbReference type="EMBL" id="ANFO01000012">
    <property type="protein sequence ID" value="KGQ13922.1"/>
    <property type="molecule type" value="Genomic_DNA"/>
</dbReference>
<sequence>MIFAATVEHAKEITALLPASDAALITADTPGSVRDTLIDAFKNQQFRFLVNVAVLTTGFDAPHVDLIAILRPTESVSLYQQIVGRGLRLSPGKKDCLILDYAGNPHDLFTPEVGSAKGKSDNVPVQVFCPSCGFANTFWGKTTADGKVIEHFGRRCQGWFEDDDGLREQCDYRFRFKNCPNCNAENDIAARRCHQCDHVLVDPDDMLKAALKLKDALVLRCSGMTLQSGADAKGDWLKITYYDEDGADVSERFRLQTPAQRMAFEQLFIRPHSRAPGVPLRWITVADVVAQQPLLRHPDFVVARKNGQFWNVREKVFDYQGRFRRANELRERKEHGKGASRRLRAANKFPAIVYGGAEAPVSIELDHDSVMNQQAKPGFYEEVLTLSIDEKDIQAIRTIQSYHAHIYFETPQQRLIAERIRAEIALRFSVLLGRWHDVPVGPHALPMYQVAFMPEEFARFAPWLMLNRCGLTVLLHPNTGQPRADHTDHAVWMGQKLEIRHLQRLPESEGPEPEYIPNTSPTVSP</sequence>
<dbReference type="SUPFAM" id="SSF52540">
    <property type="entry name" value="P-loop containing nucleoside triphosphate hydrolases"/>
    <property type="match status" value="1"/>
</dbReference>
<feature type="domain" description="Helicase C-terminal" evidence="1">
    <location>
        <begin position="1"/>
        <end position="131"/>
    </location>
</feature>
<dbReference type="SUPFAM" id="SSF143410">
    <property type="entry name" value="DOPA-like"/>
    <property type="match status" value="1"/>
</dbReference>
<organism evidence="2 3">
    <name type="scientific">Beauveria bassiana D1-5</name>
    <dbReference type="NCBI Taxonomy" id="1245745"/>
    <lineage>
        <taxon>Eukaryota</taxon>
        <taxon>Fungi</taxon>
        <taxon>Dikarya</taxon>
        <taxon>Ascomycota</taxon>
        <taxon>Pezizomycotina</taxon>
        <taxon>Sordariomycetes</taxon>
        <taxon>Hypocreomycetidae</taxon>
        <taxon>Hypocreales</taxon>
        <taxon>Cordycipitaceae</taxon>
        <taxon>Beauveria</taxon>
    </lineage>
</organism>
<dbReference type="STRING" id="1245745.A0A0A2W5F4"/>
<accession>A0A0A2W5F4</accession>
<dbReference type="CDD" id="cd18799">
    <property type="entry name" value="SF2_C_EcoAI-like"/>
    <property type="match status" value="1"/>
</dbReference>
<dbReference type="Pfam" id="PF01386">
    <property type="entry name" value="Ribosomal_L25p"/>
    <property type="match status" value="1"/>
</dbReference>